<protein>
    <submittedName>
        <fullName evidence="7">Lysine transporter LysE</fullName>
    </submittedName>
</protein>
<keyword evidence="8" id="KW-1185">Reference proteome</keyword>
<keyword evidence="5 6" id="KW-0472">Membrane</keyword>
<dbReference type="Proteomes" id="UP000194841">
    <property type="component" value="Unassembled WGS sequence"/>
</dbReference>
<dbReference type="RefSeq" id="WP_086744156.1">
    <property type="nucleotide sequence ID" value="NZ_MWPV01000003.1"/>
</dbReference>
<keyword evidence="4 6" id="KW-1133">Transmembrane helix</keyword>
<dbReference type="EMBL" id="MWPV01000003">
    <property type="protein sequence ID" value="OUL57573.1"/>
    <property type="molecule type" value="Genomic_DNA"/>
</dbReference>
<evidence type="ECO:0000256" key="4">
    <source>
        <dbReference type="ARBA" id="ARBA00022989"/>
    </source>
</evidence>
<dbReference type="GO" id="GO:0015171">
    <property type="term" value="F:amino acid transmembrane transporter activity"/>
    <property type="evidence" value="ECO:0007669"/>
    <property type="project" value="TreeGrafter"/>
</dbReference>
<feature type="transmembrane region" description="Helical" evidence="6">
    <location>
        <begin position="44"/>
        <end position="65"/>
    </location>
</feature>
<evidence type="ECO:0000313" key="8">
    <source>
        <dbReference type="Proteomes" id="UP000194841"/>
    </source>
</evidence>
<evidence type="ECO:0000313" key="7">
    <source>
        <dbReference type="EMBL" id="OUL57573.1"/>
    </source>
</evidence>
<feature type="transmembrane region" description="Helical" evidence="6">
    <location>
        <begin position="77"/>
        <end position="96"/>
    </location>
</feature>
<keyword evidence="2" id="KW-1003">Cell membrane</keyword>
<keyword evidence="3 6" id="KW-0812">Transmembrane</keyword>
<feature type="transmembrane region" description="Helical" evidence="6">
    <location>
        <begin position="116"/>
        <end position="138"/>
    </location>
</feature>
<reference evidence="7 8" key="1">
    <citation type="submission" date="2017-02" db="EMBL/GenBank/DDBJ databases">
        <title>Pseudoalteromonas ulvae TC14 Genome.</title>
        <authorList>
            <person name="Molmeret M."/>
        </authorList>
    </citation>
    <scope>NUCLEOTIDE SEQUENCE [LARGE SCALE GENOMIC DNA]</scope>
    <source>
        <strain evidence="7">TC14</strain>
    </source>
</reference>
<evidence type="ECO:0000256" key="6">
    <source>
        <dbReference type="SAM" id="Phobius"/>
    </source>
</evidence>
<organism evidence="7 8">
    <name type="scientific">Pseudoalteromonas ulvae</name>
    <dbReference type="NCBI Taxonomy" id="107327"/>
    <lineage>
        <taxon>Bacteria</taxon>
        <taxon>Pseudomonadati</taxon>
        <taxon>Pseudomonadota</taxon>
        <taxon>Gammaproteobacteria</taxon>
        <taxon>Alteromonadales</taxon>
        <taxon>Pseudoalteromonadaceae</taxon>
        <taxon>Pseudoalteromonas</taxon>
    </lineage>
</organism>
<evidence type="ECO:0000256" key="5">
    <source>
        <dbReference type="ARBA" id="ARBA00023136"/>
    </source>
</evidence>
<dbReference type="GO" id="GO:0005886">
    <property type="term" value="C:plasma membrane"/>
    <property type="evidence" value="ECO:0007669"/>
    <property type="project" value="UniProtKB-SubCell"/>
</dbReference>
<evidence type="ECO:0000256" key="3">
    <source>
        <dbReference type="ARBA" id="ARBA00022692"/>
    </source>
</evidence>
<dbReference type="PANTHER" id="PTHR30086">
    <property type="entry name" value="ARGININE EXPORTER PROTEIN ARGO"/>
    <property type="match status" value="1"/>
</dbReference>
<comment type="caution">
    <text evidence="7">The sequence shown here is derived from an EMBL/GenBank/DDBJ whole genome shotgun (WGS) entry which is preliminary data.</text>
</comment>
<proteinExistence type="predicted"/>
<feature type="transmembrane region" description="Helical" evidence="6">
    <location>
        <begin position="159"/>
        <end position="178"/>
    </location>
</feature>
<comment type="subcellular location">
    <subcellularLocation>
        <location evidence="1">Cell membrane</location>
        <topology evidence="1">Multi-pass membrane protein</topology>
    </subcellularLocation>
</comment>
<dbReference type="AlphaFoldDB" id="A0A244CPN8"/>
<dbReference type="InterPro" id="IPR001123">
    <property type="entry name" value="LeuE-type"/>
</dbReference>
<gene>
    <name evidence="7" type="ORF">B1199_10920</name>
</gene>
<name>A0A244CPN8_PSEDV</name>
<evidence type="ECO:0000256" key="1">
    <source>
        <dbReference type="ARBA" id="ARBA00004651"/>
    </source>
</evidence>
<dbReference type="Pfam" id="PF01810">
    <property type="entry name" value="LysE"/>
    <property type="match status" value="1"/>
</dbReference>
<dbReference type="PANTHER" id="PTHR30086:SF16">
    <property type="entry name" value="AMINO ACID EFFLUX PERMEASE RHTB FAMILY"/>
    <property type="match status" value="1"/>
</dbReference>
<evidence type="ECO:0000256" key="2">
    <source>
        <dbReference type="ARBA" id="ARBA00022475"/>
    </source>
</evidence>
<dbReference type="OrthoDB" id="581870at2"/>
<accession>A0A244CPN8</accession>
<dbReference type="PIRSF" id="PIRSF006324">
    <property type="entry name" value="LeuE"/>
    <property type="match status" value="1"/>
</dbReference>
<sequence length="202" mass="21765">MELTAWLSLASICVLGAMTPGPSLAVILKHTVAGGRSHGLCASIAHGLAIALYALLTVLGMALIITNTPWLFNIIKYAGAAFLLYLAYQALTAKAGNDKLTINKETVTLWQSAQEGFLIAFLNPKIALFFIALFSQFIDIDANWPEKMLMVATVSGIDTLWYCLISVLLSQSSMLASLRKNSHIVDKITGVALLLVTARVLL</sequence>